<keyword evidence="3" id="KW-1185">Reference proteome</keyword>
<sequence length="117" mass="12591">MQQTKIAKTPQLKFLVIVAVATSVILVFTIAPWNILPELVTEEVSVIAVTDYGCVGESSLGRSVVVSNCDASVGDIVSATFYIPAGEINGYLEELERRQNPMVDAWDKSVSGKAFSP</sequence>
<evidence type="ECO:0000256" key="1">
    <source>
        <dbReference type="SAM" id="Phobius"/>
    </source>
</evidence>
<dbReference type="AlphaFoldDB" id="A0A7D5RE92"/>
<dbReference type="Proteomes" id="UP000509441">
    <property type="component" value="Chromosome"/>
</dbReference>
<keyword evidence="1" id="KW-1133">Transmembrane helix</keyword>
<evidence type="ECO:0000313" key="3">
    <source>
        <dbReference type="Proteomes" id="UP000509441"/>
    </source>
</evidence>
<dbReference type="RefSeq" id="WP_179361959.1">
    <property type="nucleotide sequence ID" value="NZ_CP026994.1"/>
</dbReference>
<keyword evidence="1" id="KW-0812">Transmembrane</keyword>
<dbReference type="GeneID" id="56061309"/>
<dbReference type="EMBL" id="CP026994">
    <property type="protein sequence ID" value="QLH04745.1"/>
    <property type="molecule type" value="Genomic_DNA"/>
</dbReference>
<proteinExistence type="predicted"/>
<dbReference type="KEGG" id="nox:C5F49_05020"/>
<reference evidence="2 3" key="1">
    <citation type="submission" date="2018-02" db="EMBL/GenBank/DDBJ databases">
        <title>Complete genome of Nitrosopumilus oxyclinae HCE1.</title>
        <authorList>
            <person name="Qin W."/>
            <person name="Zheng Y."/>
            <person name="Stahl D.A."/>
        </authorList>
    </citation>
    <scope>NUCLEOTIDE SEQUENCE [LARGE SCALE GENOMIC DNA]</scope>
    <source>
        <strain evidence="2 3">HCE1</strain>
    </source>
</reference>
<keyword evidence="1" id="KW-0472">Membrane</keyword>
<dbReference type="OrthoDB" id="2152at2157"/>
<accession>A0A7D5RE92</accession>
<evidence type="ECO:0000313" key="2">
    <source>
        <dbReference type="EMBL" id="QLH04745.1"/>
    </source>
</evidence>
<organism evidence="2 3">
    <name type="scientific">Nitrosopumilus oxyclinae</name>
    <dbReference type="NCBI Taxonomy" id="1959104"/>
    <lineage>
        <taxon>Archaea</taxon>
        <taxon>Nitrososphaerota</taxon>
        <taxon>Nitrososphaeria</taxon>
        <taxon>Nitrosopumilales</taxon>
        <taxon>Nitrosopumilaceae</taxon>
        <taxon>Nitrosopumilus</taxon>
    </lineage>
</organism>
<protein>
    <submittedName>
        <fullName evidence="2">Uncharacterized protein</fullName>
    </submittedName>
</protein>
<gene>
    <name evidence="2" type="ORF">C5F49_05020</name>
</gene>
<feature type="transmembrane region" description="Helical" evidence="1">
    <location>
        <begin position="12"/>
        <end position="33"/>
    </location>
</feature>
<name>A0A7D5RE92_9ARCH</name>